<sequence length="81" mass="9147">MLRHRLARATGREMWALSGRGREGKGEGEGAVRQKRRTYVFMTSFLSQRRHSPLTHSPLTLRQGHRRAALGSSCKSIFLGP</sequence>
<evidence type="ECO:0000313" key="2">
    <source>
        <dbReference type="Proteomes" id="UP001283361"/>
    </source>
</evidence>
<dbReference type="Proteomes" id="UP001283361">
    <property type="component" value="Unassembled WGS sequence"/>
</dbReference>
<proteinExistence type="predicted"/>
<accession>A0AAE0XTH7</accession>
<organism evidence="1 2">
    <name type="scientific">Elysia crispata</name>
    <name type="common">lettuce slug</name>
    <dbReference type="NCBI Taxonomy" id="231223"/>
    <lineage>
        <taxon>Eukaryota</taxon>
        <taxon>Metazoa</taxon>
        <taxon>Spiralia</taxon>
        <taxon>Lophotrochozoa</taxon>
        <taxon>Mollusca</taxon>
        <taxon>Gastropoda</taxon>
        <taxon>Heterobranchia</taxon>
        <taxon>Euthyneura</taxon>
        <taxon>Panpulmonata</taxon>
        <taxon>Sacoglossa</taxon>
        <taxon>Placobranchoidea</taxon>
        <taxon>Plakobranchidae</taxon>
        <taxon>Elysia</taxon>
    </lineage>
</organism>
<evidence type="ECO:0000313" key="1">
    <source>
        <dbReference type="EMBL" id="KAK3711775.1"/>
    </source>
</evidence>
<dbReference type="EMBL" id="JAWDGP010007596">
    <property type="protein sequence ID" value="KAK3711775.1"/>
    <property type="molecule type" value="Genomic_DNA"/>
</dbReference>
<comment type="caution">
    <text evidence="1">The sequence shown here is derived from an EMBL/GenBank/DDBJ whole genome shotgun (WGS) entry which is preliminary data.</text>
</comment>
<gene>
    <name evidence="1" type="ORF">RRG08_036981</name>
</gene>
<reference evidence="1" key="1">
    <citation type="journal article" date="2023" name="G3 (Bethesda)">
        <title>A reference genome for the long-term kleptoplast-retaining sea slug Elysia crispata morphotype clarki.</title>
        <authorList>
            <person name="Eastman K.E."/>
            <person name="Pendleton A.L."/>
            <person name="Shaikh M.A."/>
            <person name="Suttiyut T."/>
            <person name="Ogas R."/>
            <person name="Tomko P."/>
            <person name="Gavelis G."/>
            <person name="Widhalm J.R."/>
            <person name="Wisecaver J.H."/>
        </authorList>
    </citation>
    <scope>NUCLEOTIDE SEQUENCE</scope>
    <source>
        <strain evidence="1">ECLA1</strain>
    </source>
</reference>
<name>A0AAE0XTH7_9GAST</name>
<keyword evidence="2" id="KW-1185">Reference proteome</keyword>
<protein>
    <submittedName>
        <fullName evidence="1">Uncharacterized protein</fullName>
    </submittedName>
</protein>
<dbReference type="AlphaFoldDB" id="A0AAE0XTH7"/>